<dbReference type="PANTHER" id="PTHR43654">
    <property type="entry name" value="GLUTAMATE 5-KINASE"/>
    <property type="match status" value="1"/>
</dbReference>
<evidence type="ECO:0000256" key="4">
    <source>
        <dbReference type="ARBA" id="ARBA00022679"/>
    </source>
</evidence>
<evidence type="ECO:0000256" key="3">
    <source>
        <dbReference type="ARBA" id="ARBA00022650"/>
    </source>
</evidence>
<dbReference type="InterPro" id="IPR001057">
    <property type="entry name" value="Glu/AcGlu_kinase"/>
</dbReference>
<dbReference type="PANTHER" id="PTHR43654:SF1">
    <property type="entry name" value="ISOPENTENYL PHOSPHATE KINASE"/>
    <property type="match status" value="1"/>
</dbReference>
<protein>
    <submittedName>
        <fullName evidence="9">Glutamate 5-kinase</fullName>
    </submittedName>
</protein>
<evidence type="ECO:0000259" key="8">
    <source>
        <dbReference type="Pfam" id="PF00696"/>
    </source>
</evidence>
<dbReference type="Gene3D" id="3.40.1160.10">
    <property type="entry name" value="Acetylglutamate kinase-like"/>
    <property type="match status" value="1"/>
</dbReference>
<evidence type="ECO:0000256" key="2">
    <source>
        <dbReference type="ARBA" id="ARBA00022605"/>
    </source>
</evidence>
<gene>
    <name evidence="9" type="ORF">SAMN04488558_10890</name>
</gene>
<evidence type="ECO:0000256" key="6">
    <source>
        <dbReference type="ARBA" id="ARBA00022777"/>
    </source>
</evidence>
<dbReference type="InterPro" id="IPR011529">
    <property type="entry name" value="Glu_5kinase"/>
</dbReference>
<dbReference type="EMBL" id="FOEN01000008">
    <property type="protein sequence ID" value="SEQ33644.1"/>
    <property type="molecule type" value="Genomic_DNA"/>
</dbReference>
<keyword evidence="2" id="KW-0028">Amino-acid biosynthesis</keyword>
<evidence type="ECO:0000313" key="10">
    <source>
        <dbReference type="Proteomes" id="UP000198833"/>
    </source>
</evidence>
<dbReference type="AlphaFoldDB" id="A0A1H9F6P4"/>
<keyword evidence="7" id="KW-0067">ATP-binding</keyword>
<dbReference type="PRINTS" id="PR00474">
    <property type="entry name" value="GLU5KINASE"/>
</dbReference>
<keyword evidence="10" id="KW-1185">Reference proteome</keyword>
<evidence type="ECO:0000256" key="5">
    <source>
        <dbReference type="ARBA" id="ARBA00022741"/>
    </source>
</evidence>
<evidence type="ECO:0000256" key="7">
    <source>
        <dbReference type="ARBA" id="ARBA00022840"/>
    </source>
</evidence>
<organism evidence="9 10">
    <name type="scientific">Ignavigranum ruoffiae</name>
    <dbReference type="NCBI Taxonomy" id="89093"/>
    <lineage>
        <taxon>Bacteria</taxon>
        <taxon>Bacillati</taxon>
        <taxon>Bacillota</taxon>
        <taxon>Bacilli</taxon>
        <taxon>Lactobacillales</taxon>
        <taxon>Aerococcaceae</taxon>
        <taxon>Ignavigranum</taxon>
    </lineage>
</organism>
<dbReference type="GO" id="GO:0008652">
    <property type="term" value="P:amino acid biosynthetic process"/>
    <property type="evidence" value="ECO:0007669"/>
    <property type="project" value="UniProtKB-KW"/>
</dbReference>
<name>A0A1H9F6P4_9LACT</name>
<keyword evidence="3" id="KW-0641">Proline biosynthesis</keyword>
<dbReference type="STRING" id="89093.SAMN04488558_10890"/>
<keyword evidence="4" id="KW-0808">Transferase</keyword>
<evidence type="ECO:0000313" key="9">
    <source>
        <dbReference type="EMBL" id="SEQ33644.1"/>
    </source>
</evidence>
<dbReference type="FunFam" id="3.40.1160.10:FF:000006">
    <property type="entry name" value="Glutamate 5-kinase"/>
    <property type="match status" value="1"/>
</dbReference>
<proteinExistence type="predicted"/>
<reference evidence="9 10" key="1">
    <citation type="submission" date="2016-10" db="EMBL/GenBank/DDBJ databases">
        <authorList>
            <person name="de Groot N.N."/>
        </authorList>
    </citation>
    <scope>NUCLEOTIDE SEQUENCE [LARGE SCALE GENOMIC DNA]</scope>
    <source>
        <strain evidence="9 10">DSM 15695</strain>
    </source>
</reference>
<keyword evidence="1" id="KW-0963">Cytoplasm</keyword>
<dbReference type="OrthoDB" id="9804434at2"/>
<dbReference type="RefSeq" id="WP_092572286.1">
    <property type="nucleotide sequence ID" value="NZ_CP096206.2"/>
</dbReference>
<keyword evidence="5" id="KW-0547">Nucleotide-binding</keyword>
<dbReference type="PIRSF" id="PIRSF000729">
    <property type="entry name" value="GK"/>
    <property type="match status" value="1"/>
</dbReference>
<evidence type="ECO:0000256" key="1">
    <source>
        <dbReference type="ARBA" id="ARBA00022490"/>
    </source>
</evidence>
<dbReference type="InterPro" id="IPR036393">
    <property type="entry name" value="AceGlu_kinase-like_sf"/>
</dbReference>
<keyword evidence="6 9" id="KW-0418">Kinase</keyword>
<dbReference type="Pfam" id="PF00696">
    <property type="entry name" value="AA_kinase"/>
    <property type="match status" value="1"/>
</dbReference>
<dbReference type="GO" id="GO:0005829">
    <property type="term" value="C:cytosol"/>
    <property type="evidence" value="ECO:0007669"/>
    <property type="project" value="TreeGrafter"/>
</dbReference>
<dbReference type="GO" id="GO:0005524">
    <property type="term" value="F:ATP binding"/>
    <property type="evidence" value="ECO:0007669"/>
    <property type="project" value="UniProtKB-KW"/>
</dbReference>
<accession>A0A1H9F6P4</accession>
<dbReference type="Proteomes" id="UP000198833">
    <property type="component" value="Unassembled WGS sequence"/>
</dbReference>
<sequence length="273" mass="30553">MRELVMSTVKRIVIYLSSQVLLKEDHHIDSRMMERLALVVSKLSEQGKEVVIVTPGAVQVGARQLNVIDIPDNIPAQQVLAAVGQGILSGHYQRLFSYHGLNVGQVLLPHHLTDQDSDLKNVQVTLETLLLNQIVPIIQQNISLDTSSWNPASQEFDHHHFATLVSRWVQADLLLVMSQPDGLYMADPHLDPQAHKIDTVHKVTHSVKEMAKSIQATWPQAEMVQSLQAAEIILKQHQTMVLINGTDPLNLLSLFQGKDIGTLFIKKKDLPQH</sequence>
<dbReference type="GO" id="GO:0004349">
    <property type="term" value="F:glutamate 5-kinase activity"/>
    <property type="evidence" value="ECO:0007669"/>
    <property type="project" value="InterPro"/>
</dbReference>
<dbReference type="SUPFAM" id="SSF53633">
    <property type="entry name" value="Carbamate kinase-like"/>
    <property type="match status" value="1"/>
</dbReference>
<feature type="domain" description="Aspartate/glutamate/uridylate kinase" evidence="8">
    <location>
        <begin position="10"/>
        <end position="243"/>
    </location>
</feature>
<dbReference type="InterPro" id="IPR001048">
    <property type="entry name" value="Asp/Glu/Uridylate_kinase"/>
</dbReference>